<dbReference type="AlphaFoldDB" id="A0A382CQ99"/>
<evidence type="ECO:0000313" key="1">
    <source>
        <dbReference type="EMBL" id="SVB28004.1"/>
    </source>
</evidence>
<gene>
    <name evidence="1" type="ORF">METZ01_LOCUS180858</name>
</gene>
<proteinExistence type="predicted"/>
<evidence type="ECO:0008006" key="2">
    <source>
        <dbReference type="Google" id="ProtNLM"/>
    </source>
</evidence>
<feature type="non-terminal residue" evidence="1">
    <location>
        <position position="1"/>
    </location>
</feature>
<sequence length="43" mass="4959">FEKFNGLELPLTVVINRDGFVTYYRAGYQDGDELQLLAHLKTL</sequence>
<name>A0A382CQ99_9ZZZZ</name>
<protein>
    <recommendedName>
        <fullName evidence="2">Redoxin domain-containing protein</fullName>
    </recommendedName>
</protein>
<accession>A0A382CQ99</accession>
<organism evidence="1">
    <name type="scientific">marine metagenome</name>
    <dbReference type="NCBI Taxonomy" id="408172"/>
    <lineage>
        <taxon>unclassified sequences</taxon>
        <taxon>metagenomes</taxon>
        <taxon>ecological metagenomes</taxon>
    </lineage>
</organism>
<reference evidence="1" key="1">
    <citation type="submission" date="2018-05" db="EMBL/GenBank/DDBJ databases">
        <authorList>
            <person name="Lanie J.A."/>
            <person name="Ng W.-L."/>
            <person name="Kazmierczak K.M."/>
            <person name="Andrzejewski T.M."/>
            <person name="Davidsen T.M."/>
            <person name="Wayne K.J."/>
            <person name="Tettelin H."/>
            <person name="Glass J.I."/>
            <person name="Rusch D."/>
            <person name="Podicherti R."/>
            <person name="Tsui H.-C.T."/>
            <person name="Winkler M.E."/>
        </authorList>
    </citation>
    <scope>NUCLEOTIDE SEQUENCE</scope>
</reference>
<dbReference type="EMBL" id="UINC01035500">
    <property type="protein sequence ID" value="SVB28004.1"/>
    <property type="molecule type" value="Genomic_DNA"/>
</dbReference>